<feature type="transmembrane region" description="Helical" evidence="7">
    <location>
        <begin position="396"/>
        <end position="417"/>
    </location>
</feature>
<evidence type="ECO:0000256" key="2">
    <source>
        <dbReference type="ARBA" id="ARBA00022475"/>
    </source>
</evidence>
<feature type="region of interest" description="Disordered" evidence="6">
    <location>
        <begin position="1"/>
        <end position="20"/>
    </location>
</feature>
<evidence type="ECO:0000256" key="5">
    <source>
        <dbReference type="ARBA" id="ARBA00023136"/>
    </source>
</evidence>
<evidence type="ECO:0000256" key="1">
    <source>
        <dbReference type="ARBA" id="ARBA00004651"/>
    </source>
</evidence>
<dbReference type="EMBL" id="VSRL01000004">
    <property type="protein sequence ID" value="NKE55651.1"/>
    <property type="molecule type" value="Genomic_DNA"/>
</dbReference>
<feature type="compositionally biased region" description="Basic and acidic residues" evidence="6">
    <location>
        <begin position="113"/>
        <end position="122"/>
    </location>
</feature>
<evidence type="ECO:0008006" key="10">
    <source>
        <dbReference type="Google" id="ProtNLM"/>
    </source>
</evidence>
<keyword evidence="4 7" id="KW-1133">Transmembrane helix</keyword>
<accession>A0ABX1FAA7</accession>
<dbReference type="Pfam" id="PF02653">
    <property type="entry name" value="BPD_transp_2"/>
    <property type="match status" value="1"/>
</dbReference>
<keyword evidence="2" id="KW-1003">Cell membrane</keyword>
<reference evidence="8 9" key="1">
    <citation type="submission" date="2019-08" db="EMBL/GenBank/DDBJ databases">
        <title>Lentzea from Indian Himalayas.</title>
        <authorList>
            <person name="Mandal S."/>
            <person name="Mallick Gupta A."/>
            <person name="Maiti P.K."/>
            <person name="Sarkar J."/>
            <person name="Mandal S."/>
        </authorList>
    </citation>
    <scope>NUCLEOTIDE SEQUENCE [LARGE SCALE GENOMIC DNA]</scope>
    <source>
        <strain evidence="8 9">PSKA42</strain>
    </source>
</reference>
<evidence type="ECO:0000313" key="8">
    <source>
        <dbReference type="EMBL" id="NKE55651.1"/>
    </source>
</evidence>
<proteinExistence type="predicted"/>
<feature type="compositionally biased region" description="Basic residues" evidence="6">
    <location>
        <begin position="39"/>
        <end position="60"/>
    </location>
</feature>
<evidence type="ECO:0000256" key="3">
    <source>
        <dbReference type="ARBA" id="ARBA00022692"/>
    </source>
</evidence>
<feature type="region of interest" description="Disordered" evidence="6">
    <location>
        <begin position="27"/>
        <end position="122"/>
    </location>
</feature>
<keyword evidence="9" id="KW-1185">Reference proteome</keyword>
<keyword evidence="3 7" id="KW-0812">Transmembrane</keyword>
<comment type="caution">
    <text evidence="8">The sequence shown here is derived from an EMBL/GenBank/DDBJ whole genome shotgun (WGS) entry which is preliminary data.</text>
</comment>
<evidence type="ECO:0000313" key="9">
    <source>
        <dbReference type="Proteomes" id="UP001515943"/>
    </source>
</evidence>
<name>A0ABX1FAA7_9PSEU</name>
<organism evidence="8 9">
    <name type="scientific">Lentzea indica</name>
    <dbReference type="NCBI Taxonomy" id="2604800"/>
    <lineage>
        <taxon>Bacteria</taxon>
        <taxon>Bacillati</taxon>
        <taxon>Actinomycetota</taxon>
        <taxon>Actinomycetes</taxon>
        <taxon>Pseudonocardiales</taxon>
        <taxon>Pseudonocardiaceae</taxon>
        <taxon>Lentzea</taxon>
    </lineage>
</organism>
<feature type="region of interest" description="Disordered" evidence="6">
    <location>
        <begin position="248"/>
        <end position="273"/>
    </location>
</feature>
<comment type="subcellular location">
    <subcellularLocation>
        <location evidence="1">Cell membrane</location>
        <topology evidence="1">Multi-pass membrane protein</topology>
    </subcellularLocation>
</comment>
<sequence>MGARREPRPAAVARAADRGRRLRAAVRVADRTVRDAQARRRAGRHHARRGRRRAGRAHRRGPGDLATAGPSGAAVPRPARSPHRAVVRERARPGDAGLRGAGRGRAVPAAEPDADRARDAGVRGRAGARRFVRHPPRSAFRSELGDRVCFGGAGRHPAHAGGAARLRDDDFARDHRLHRGAGRAAAQSAVDVRGRARARAGAVLRGRVPAVVAVLDLVPRGDSCAAAVRRAARDAAVAVADRWRAGLARSGGADGSRDRRRRRAVPGRGGRAGAAGGLCGGRAARAGTGVRDRAAVDGAAHRVRRGGVAGAVHVRRCGRGDGGEARQFVAFRVAARRIGRGSDRRADRIDGAAGERALPGAGDAGVRAADGQARAAVSDRVRGAGSLQVPKLVESATAQLLLAAGVFALVGVGVLAVRRGRLGRKMIAVKDSSAACATLGMNVRWIRVGVFALSAAIAGLAGGLFAQLRENRRGERLPAVQQPPAAALRGDRRCDVGVRRGARRTAADAASCAAERVPCVRRRGGRAARCRGGRARP</sequence>
<evidence type="ECO:0000256" key="7">
    <source>
        <dbReference type="SAM" id="Phobius"/>
    </source>
</evidence>
<gene>
    <name evidence="8" type="ORF">FXN61_01950</name>
</gene>
<dbReference type="Proteomes" id="UP001515943">
    <property type="component" value="Unassembled WGS sequence"/>
</dbReference>
<protein>
    <recommendedName>
        <fullName evidence="10">FtsX-like permease family protein</fullName>
    </recommendedName>
</protein>
<dbReference type="InterPro" id="IPR001851">
    <property type="entry name" value="ABC_transp_permease"/>
</dbReference>
<evidence type="ECO:0000256" key="6">
    <source>
        <dbReference type="SAM" id="MobiDB-lite"/>
    </source>
</evidence>
<feature type="transmembrane region" description="Helical" evidence="7">
    <location>
        <begin position="448"/>
        <end position="468"/>
    </location>
</feature>
<feature type="compositionally biased region" description="Basic and acidic residues" evidence="6">
    <location>
        <begin position="28"/>
        <end position="38"/>
    </location>
</feature>
<evidence type="ECO:0000256" key="4">
    <source>
        <dbReference type="ARBA" id="ARBA00022989"/>
    </source>
</evidence>
<keyword evidence="5 7" id="KW-0472">Membrane</keyword>